<dbReference type="PANTHER" id="PTHR46691">
    <property type="entry name" value="HIGH MOBILITY GROUP B PROTEIN 9"/>
    <property type="match status" value="1"/>
</dbReference>
<feature type="domain" description="HMG box" evidence="3">
    <location>
        <begin position="330"/>
        <end position="398"/>
    </location>
</feature>
<dbReference type="PROSITE" id="PS50118">
    <property type="entry name" value="HMG_BOX_2"/>
    <property type="match status" value="1"/>
</dbReference>
<dbReference type="SMART" id="SM00398">
    <property type="entry name" value="HMG"/>
    <property type="match status" value="1"/>
</dbReference>
<dbReference type="SUPFAM" id="SSF47095">
    <property type="entry name" value="HMG-box"/>
    <property type="match status" value="1"/>
</dbReference>
<evidence type="ECO:0000259" key="3">
    <source>
        <dbReference type="PROSITE" id="PS50118"/>
    </source>
</evidence>
<dbReference type="PANTHER" id="PTHR46691:SF5">
    <property type="entry name" value="HMG (HIGH MOBILITY GROUP) BOX PROTEIN"/>
    <property type="match status" value="1"/>
</dbReference>
<dbReference type="InterPro" id="IPR036431">
    <property type="entry name" value="ARID_dom_sf"/>
</dbReference>
<comment type="caution">
    <text evidence="5">The sequence shown here is derived from an EMBL/GenBank/DDBJ whole genome shotgun (WGS) entry which is preliminary data.</text>
</comment>
<evidence type="ECO:0000313" key="5">
    <source>
        <dbReference type="EMBL" id="OVA16760.1"/>
    </source>
</evidence>
<dbReference type="InterPro" id="IPR009071">
    <property type="entry name" value="HMG_box_dom"/>
</dbReference>
<dbReference type="GO" id="GO:0003677">
    <property type="term" value="F:DNA binding"/>
    <property type="evidence" value="ECO:0007669"/>
    <property type="project" value="UniProtKB-UniRule"/>
</dbReference>
<dbReference type="Proteomes" id="UP000195402">
    <property type="component" value="Unassembled WGS sequence"/>
</dbReference>
<gene>
    <name evidence="5" type="ORF">BVC80_1543g215</name>
</gene>
<dbReference type="InterPro" id="IPR036910">
    <property type="entry name" value="HMG_box_dom_sf"/>
</dbReference>
<dbReference type="Pfam" id="PF01388">
    <property type="entry name" value="ARID"/>
    <property type="match status" value="1"/>
</dbReference>
<feature type="DNA-binding region" description="HMG box" evidence="1">
    <location>
        <begin position="330"/>
        <end position="398"/>
    </location>
</feature>
<keyword evidence="1" id="KW-0539">Nucleus</keyword>
<accession>A0A200R255</accession>
<feature type="domain" description="ARID" evidence="4">
    <location>
        <begin position="65"/>
        <end position="155"/>
    </location>
</feature>
<dbReference type="STRING" id="56857.A0A200R255"/>
<dbReference type="Pfam" id="PF09011">
    <property type="entry name" value="HMG_box_2"/>
    <property type="match status" value="1"/>
</dbReference>
<evidence type="ECO:0000256" key="2">
    <source>
        <dbReference type="SAM" id="MobiDB-lite"/>
    </source>
</evidence>
<evidence type="ECO:0000256" key="1">
    <source>
        <dbReference type="PROSITE-ProRule" id="PRU00267"/>
    </source>
</evidence>
<dbReference type="PROSITE" id="PS51011">
    <property type="entry name" value="ARID"/>
    <property type="match status" value="1"/>
</dbReference>
<dbReference type="SUPFAM" id="SSF46774">
    <property type="entry name" value="ARID-like"/>
    <property type="match status" value="1"/>
</dbReference>
<evidence type="ECO:0000259" key="4">
    <source>
        <dbReference type="PROSITE" id="PS51011"/>
    </source>
</evidence>
<dbReference type="OrthoDB" id="1919336at2759"/>
<evidence type="ECO:0000313" key="6">
    <source>
        <dbReference type="Proteomes" id="UP000195402"/>
    </source>
</evidence>
<dbReference type="AlphaFoldDB" id="A0A200R255"/>
<proteinExistence type="predicted"/>
<dbReference type="Gene3D" id="1.10.30.10">
    <property type="entry name" value="High mobility group box domain"/>
    <property type="match status" value="1"/>
</dbReference>
<feature type="region of interest" description="Disordered" evidence="2">
    <location>
        <begin position="164"/>
        <end position="192"/>
    </location>
</feature>
<dbReference type="EMBL" id="MVGT01000481">
    <property type="protein sequence ID" value="OVA16760.1"/>
    <property type="molecule type" value="Genomic_DNA"/>
</dbReference>
<dbReference type="InParanoid" id="A0A200R255"/>
<dbReference type="Gene3D" id="1.10.150.60">
    <property type="entry name" value="ARID DNA-binding domain"/>
    <property type="match status" value="1"/>
</dbReference>
<keyword evidence="6" id="KW-1185">Reference proteome</keyword>
<dbReference type="InterPro" id="IPR001606">
    <property type="entry name" value="ARID_dom"/>
</dbReference>
<dbReference type="GO" id="GO:0005634">
    <property type="term" value="C:nucleus"/>
    <property type="evidence" value="ECO:0007669"/>
    <property type="project" value="UniProtKB-UniRule"/>
</dbReference>
<organism evidence="5 6">
    <name type="scientific">Macleaya cordata</name>
    <name type="common">Five-seeded plume-poppy</name>
    <name type="synonym">Bocconia cordata</name>
    <dbReference type="NCBI Taxonomy" id="56857"/>
    <lineage>
        <taxon>Eukaryota</taxon>
        <taxon>Viridiplantae</taxon>
        <taxon>Streptophyta</taxon>
        <taxon>Embryophyta</taxon>
        <taxon>Tracheophyta</taxon>
        <taxon>Spermatophyta</taxon>
        <taxon>Magnoliopsida</taxon>
        <taxon>Ranunculales</taxon>
        <taxon>Papaveraceae</taxon>
        <taxon>Papaveroideae</taxon>
        <taxon>Macleaya</taxon>
    </lineage>
</organism>
<dbReference type="SMART" id="SM01014">
    <property type="entry name" value="ARID"/>
    <property type="match status" value="1"/>
</dbReference>
<dbReference type="SMART" id="SM00501">
    <property type="entry name" value="BRIGHT"/>
    <property type="match status" value="1"/>
</dbReference>
<reference evidence="5 6" key="1">
    <citation type="journal article" date="2017" name="Mol. Plant">
        <title>The Genome of Medicinal Plant Macleaya cordata Provides New Insights into Benzylisoquinoline Alkaloids Metabolism.</title>
        <authorList>
            <person name="Liu X."/>
            <person name="Liu Y."/>
            <person name="Huang P."/>
            <person name="Ma Y."/>
            <person name="Qing Z."/>
            <person name="Tang Q."/>
            <person name="Cao H."/>
            <person name="Cheng P."/>
            <person name="Zheng Y."/>
            <person name="Yuan Z."/>
            <person name="Zhou Y."/>
            <person name="Liu J."/>
            <person name="Tang Z."/>
            <person name="Zhuo Y."/>
            <person name="Zhang Y."/>
            <person name="Yu L."/>
            <person name="Huang J."/>
            <person name="Yang P."/>
            <person name="Peng Q."/>
            <person name="Zhang J."/>
            <person name="Jiang W."/>
            <person name="Zhang Z."/>
            <person name="Lin K."/>
            <person name="Ro D.K."/>
            <person name="Chen X."/>
            <person name="Xiong X."/>
            <person name="Shang Y."/>
            <person name="Huang S."/>
            <person name="Zeng J."/>
        </authorList>
    </citation>
    <scope>NUCLEOTIDE SEQUENCE [LARGE SCALE GENOMIC DNA]</scope>
    <source>
        <strain evidence="6">cv. BLH2017</strain>
        <tissue evidence="5">Root</tissue>
    </source>
</reference>
<sequence length="506" mass="56574">MNPRRMAGITESPTDMEIDDRDCPDFLVENLQVPIQRSKIPSVLVTENLVKSSLNNKPQTDESFLDNSKLFYQKLKEFNELHGLSLAASVVGKALDLYMLYKEVTTRGGFALVSKNGRWAEVASALNFTSRVINPSIQLQDVYESLLYQFELIYSSGTQTKPHAPSGHLLSSSLIEKPTRGHSSSSGDRSALKRKLQNYPCDQWSRGDSVDLGSQVGNTFSGVMETEFDSGYLVSVMVGSEKLNGLLYHSKNSEGEQFAIVPSLTDGIGLEDYDSEPVGLQIQVGSGEIEPAGCGKIEPAFGSLSLAKAKVKPTAGSSAKDIQKKDPLAPKRIRSAYQIFLHKECERLKKIHGQTLGQNVRKRAIEAWNCLSESDRMPYIEESRMDKQRFDREMVAYRECQKMQVEKVTNNPEPNISNLQTEETSNVQLNDQYHVSSMINFHTKETSNAPLNDSYAYHVSLQMEESHHKLLEPDQSLVEFAAEMMENAEKLDTSLQIELGEFLLVP</sequence>
<keyword evidence="1 5" id="KW-0238">DNA-binding</keyword>
<protein>
    <submittedName>
        <fullName evidence="5">ARID/BRIGHT DNA-binding domain</fullName>
    </submittedName>
</protein>
<dbReference type="OMA" id="HLMENAN"/>
<name>A0A200R255_MACCD</name>